<evidence type="ECO:0000313" key="9">
    <source>
        <dbReference type="EMBL" id="GBP53589.1"/>
    </source>
</evidence>
<feature type="transmembrane region" description="Helical" evidence="8">
    <location>
        <begin position="65"/>
        <end position="88"/>
    </location>
</feature>
<keyword evidence="10" id="KW-1185">Reference proteome</keyword>
<comment type="similarity">
    <text evidence="2">Belongs to the SID1 family.</text>
</comment>
<dbReference type="Pfam" id="PF13965">
    <property type="entry name" value="SID-1_RNA_chan"/>
    <property type="match status" value="2"/>
</dbReference>
<dbReference type="STRING" id="151549.A0A4C1WTD8"/>
<dbReference type="AlphaFoldDB" id="A0A4C1WTD8"/>
<dbReference type="InterPro" id="IPR025958">
    <property type="entry name" value="SID1_TM_fam"/>
</dbReference>
<evidence type="ECO:0000256" key="6">
    <source>
        <dbReference type="ARBA" id="ARBA00023136"/>
    </source>
</evidence>
<dbReference type="GO" id="GO:0003725">
    <property type="term" value="F:double-stranded RNA binding"/>
    <property type="evidence" value="ECO:0007669"/>
    <property type="project" value="TreeGrafter"/>
</dbReference>
<feature type="transmembrane region" description="Helical" evidence="8">
    <location>
        <begin position="145"/>
        <end position="164"/>
    </location>
</feature>
<comment type="subcellular location">
    <subcellularLocation>
        <location evidence="1">Membrane</location>
        <topology evidence="1">Multi-pass membrane protein</topology>
    </subcellularLocation>
</comment>
<evidence type="ECO:0000256" key="4">
    <source>
        <dbReference type="ARBA" id="ARBA00022729"/>
    </source>
</evidence>
<evidence type="ECO:0000256" key="5">
    <source>
        <dbReference type="ARBA" id="ARBA00022989"/>
    </source>
</evidence>
<keyword evidence="3 8" id="KW-0812">Transmembrane</keyword>
<dbReference type="PANTHER" id="PTHR12185:SF14">
    <property type="entry name" value="CHOLESTEROL UPTAKE PROTEIN 1"/>
    <property type="match status" value="1"/>
</dbReference>
<evidence type="ECO:0000256" key="1">
    <source>
        <dbReference type="ARBA" id="ARBA00004141"/>
    </source>
</evidence>
<evidence type="ECO:0000256" key="2">
    <source>
        <dbReference type="ARBA" id="ARBA00006618"/>
    </source>
</evidence>
<dbReference type="GO" id="GO:0005764">
    <property type="term" value="C:lysosome"/>
    <property type="evidence" value="ECO:0007669"/>
    <property type="project" value="TreeGrafter"/>
</dbReference>
<evidence type="ECO:0000256" key="3">
    <source>
        <dbReference type="ARBA" id="ARBA00022692"/>
    </source>
</evidence>
<proteinExistence type="inferred from homology"/>
<name>A0A4C1WTD8_EUMVA</name>
<gene>
    <name evidence="9" type="primary">SIDT1</name>
    <name evidence="9" type="ORF">EVAR_79803_1</name>
</gene>
<protein>
    <submittedName>
        <fullName evidence="9">SID1 transmembrane family member 1</fullName>
    </submittedName>
</protein>
<comment type="caution">
    <text evidence="9">The sequence shown here is derived from an EMBL/GenBank/DDBJ whole genome shotgun (WGS) entry which is preliminary data.</text>
</comment>
<accession>A0A4C1WTD8</accession>
<dbReference type="EMBL" id="BGZK01000629">
    <property type="protein sequence ID" value="GBP53589.1"/>
    <property type="molecule type" value="Genomic_DNA"/>
</dbReference>
<reference evidence="9 10" key="1">
    <citation type="journal article" date="2019" name="Commun. Biol.">
        <title>The bagworm genome reveals a unique fibroin gene that provides high tensile strength.</title>
        <authorList>
            <person name="Kono N."/>
            <person name="Nakamura H."/>
            <person name="Ohtoshi R."/>
            <person name="Tomita M."/>
            <person name="Numata K."/>
            <person name="Arakawa K."/>
        </authorList>
    </citation>
    <scope>NUCLEOTIDE SEQUENCE [LARGE SCALE GENOMIC DNA]</scope>
</reference>
<dbReference type="OrthoDB" id="416618at2759"/>
<dbReference type="GO" id="GO:0051033">
    <property type="term" value="F:RNA transmembrane transporter activity"/>
    <property type="evidence" value="ECO:0007669"/>
    <property type="project" value="TreeGrafter"/>
</dbReference>
<keyword evidence="7" id="KW-0325">Glycoprotein</keyword>
<keyword evidence="4" id="KW-0732">Signal</keyword>
<organism evidence="9 10">
    <name type="scientific">Eumeta variegata</name>
    <name type="common">Bagworm moth</name>
    <name type="synonym">Eumeta japonica</name>
    <dbReference type="NCBI Taxonomy" id="151549"/>
    <lineage>
        <taxon>Eukaryota</taxon>
        <taxon>Metazoa</taxon>
        <taxon>Ecdysozoa</taxon>
        <taxon>Arthropoda</taxon>
        <taxon>Hexapoda</taxon>
        <taxon>Insecta</taxon>
        <taxon>Pterygota</taxon>
        <taxon>Neoptera</taxon>
        <taxon>Endopterygota</taxon>
        <taxon>Lepidoptera</taxon>
        <taxon>Glossata</taxon>
        <taxon>Ditrysia</taxon>
        <taxon>Tineoidea</taxon>
        <taxon>Psychidae</taxon>
        <taxon>Oiketicinae</taxon>
        <taxon>Eumeta</taxon>
    </lineage>
</organism>
<dbReference type="GO" id="GO:0005886">
    <property type="term" value="C:plasma membrane"/>
    <property type="evidence" value="ECO:0007669"/>
    <property type="project" value="TreeGrafter"/>
</dbReference>
<keyword evidence="6 8" id="KW-0472">Membrane</keyword>
<evidence type="ECO:0000313" key="10">
    <source>
        <dbReference type="Proteomes" id="UP000299102"/>
    </source>
</evidence>
<evidence type="ECO:0000256" key="7">
    <source>
        <dbReference type="ARBA" id="ARBA00023180"/>
    </source>
</evidence>
<keyword evidence="5 8" id="KW-1133">Transmembrane helix</keyword>
<feature type="transmembrane region" description="Helical" evidence="8">
    <location>
        <begin position="15"/>
        <end position="37"/>
    </location>
</feature>
<dbReference type="Proteomes" id="UP000299102">
    <property type="component" value="Unassembled WGS sequence"/>
</dbReference>
<evidence type="ECO:0000256" key="8">
    <source>
        <dbReference type="SAM" id="Phobius"/>
    </source>
</evidence>
<dbReference type="PANTHER" id="PTHR12185">
    <property type="entry name" value="SID1 TRANSMEMBRANE FAMILY MEMEBER"/>
    <property type="match status" value="1"/>
</dbReference>
<sequence length="179" mass="20284">MTLSRRVGVLGGGALFWGLFTVLHIFTFLMLSLRIYYVGQFRFEKDRIQTAAREIVSIPKSRPLYLARMIMLLLANCANWLLALYGFVTSSFAFTVLASLGRGGRVVPALYFFTYGSSDWSTTAAQSRARNHRCKLLEFYDSHDLWHLLSAIALYLTFCAMLTWDDGLAAVKRTDIAVF</sequence>